<gene>
    <name evidence="1" type="ORF">TRAPUB_14110</name>
</gene>
<dbReference type="Proteomes" id="UP000184267">
    <property type="component" value="Unassembled WGS sequence"/>
</dbReference>
<reference evidence="1 2" key="1">
    <citation type="submission" date="2016-10" db="EMBL/GenBank/DDBJ databases">
        <title>Genome sequence of the basidiomycete white-rot fungus Trametes pubescens.</title>
        <authorList>
            <person name="Makela M.R."/>
            <person name="Granchi Z."/>
            <person name="Peng M."/>
            <person name="De Vries R.P."/>
            <person name="Grigoriev I."/>
            <person name="Riley R."/>
            <person name="Hilden K."/>
        </authorList>
    </citation>
    <scope>NUCLEOTIDE SEQUENCE [LARGE SCALE GENOMIC DNA]</scope>
    <source>
        <strain evidence="1 2">FBCC735</strain>
    </source>
</reference>
<keyword evidence="2" id="KW-1185">Reference proteome</keyword>
<protein>
    <submittedName>
        <fullName evidence="1">Uncharacterized protein</fullName>
    </submittedName>
</protein>
<evidence type="ECO:0000313" key="2">
    <source>
        <dbReference type="Proteomes" id="UP000184267"/>
    </source>
</evidence>
<proteinExistence type="predicted"/>
<sequence>MIVPDNSAIGAKWECHECQIKPNATLSAAKYDEVNETINIAPNGGTTGTYQWLRVLKAQ</sequence>
<dbReference type="EMBL" id="MNAD01000919">
    <property type="protein sequence ID" value="OJT09407.1"/>
    <property type="molecule type" value="Genomic_DNA"/>
</dbReference>
<name>A0A1M2VP90_TRAPU</name>
<accession>A0A1M2VP90</accession>
<comment type="caution">
    <text evidence="1">The sequence shown here is derived from an EMBL/GenBank/DDBJ whole genome shotgun (WGS) entry which is preliminary data.</text>
</comment>
<evidence type="ECO:0000313" key="1">
    <source>
        <dbReference type="EMBL" id="OJT09407.1"/>
    </source>
</evidence>
<organism evidence="1 2">
    <name type="scientific">Trametes pubescens</name>
    <name type="common">White-rot fungus</name>
    <dbReference type="NCBI Taxonomy" id="154538"/>
    <lineage>
        <taxon>Eukaryota</taxon>
        <taxon>Fungi</taxon>
        <taxon>Dikarya</taxon>
        <taxon>Basidiomycota</taxon>
        <taxon>Agaricomycotina</taxon>
        <taxon>Agaricomycetes</taxon>
        <taxon>Polyporales</taxon>
        <taxon>Polyporaceae</taxon>
        <taxon>Trametes</taxon>
    </lineage>
</organism>
<dbReference type="AlphaFoldDB" id="A0A1M2VP90"/>